<dbReference type="Gene3D" id="3.90.780.10">
    <property type="entry name" value="5'-Nucleotidase, C-terminal domain"/>
    <property type="match status" value="1"/>
</dbReference>
<feature type="domain" description="Calcineurin-like phosphoesterase" evidence="3">
    <location>
        <begin position="58"/>
        <end position="319"/>
    </location>
</feature>
<proteinExistence type="inferred from homology"/>
<dbReference type="Pfam" id="PF02872">
    <property type="entry name" value="5_nucleotid_C"/>
    <property type="match status" value="1"/>
</dbReference>
<dbReference type="EMBL" id="FNCY01000018">
    <property type="protein sequence ID" value="SDI40338.1"/>
    <property type="molecule type" value="Genomic_DNA"/>
</dbReference>
<evidence type="ECO:0000313" key="6">
    <source>
        <dbReference type="Proteomes" id="UP000198607"/>
    </source>
</evidence>
<dbReference type="SUPFAM" id="SSF56300">
    <property type="entry name" value="Metallo-dependent phosphatases"/>
    <property type="match status" value="1"/>
</dbReference>
<dbReference type="InterPro" id="IPR008334">
    <property type="entry name" value="5'-Nucleotdase_C"/>
</dbReference>
<evidence type="ECO:0000259" key="3">
    <source>
        <dbReference type="Pfam" id="PF00149"/>
    </source>
</evidence>
<dbReference type="GO" id="GO:0008253">
    <property type="term" value="F:5'-nucleotidase activity"/>
    <property type="evidence" value="ECO:0007669"/>
    <property type="project" value="TreeGrafter"/>
</dbReference>
<dbReference type="GO" id="GO:0000166">
    <property type="term" value="F:nucleotide binding"/>
    <property type="evidence" value="ECO:0007669"/>
    <property type="project" value="UniProtKB-KW"/>
</dbReference>
<dbReference type="PRINTS" id="PR01607">
    <property type="entry name" value="APYRASEFAMLY"/>
</dbReference>
<keyword evidence="1" id="KW-0732">Signal</keyword>
<dbReference type="InterPro" id="IPR006179">
    <property type="entry name" value="5_nucleotidase/apyrase"/>
</dbReference>
<evidence type="ECO:0000256" key="1">
    <source>
        <dbReference type="ARBA" id="ARBA00022729"/>
    </source>
</evidence>
<dbReference type="STRING" id="83767.SAMN05660652_03360"/>
<dbReference type="InterPro" id="IPR036907">
    <property type="entry name" value="5'-Nucleotdase_C_sf"/>
</dbReference>
<dbReference type="Pfam" id="PF00149">
    <property type="entry name" value="Metallophos"/>
    <property type="match status" value="1"/>
</dbReference>
<dbReference type="SUPFAM" id="SSF55816">
    <property type="entry name" value="5'-nucleotidase (syn. UDP-sugar hydrolase), C-terminal domain"/>
    <property type="match status" value="1"/>
</dbReference>
<dbReference type="AlphaFoldDB" id="A0A1G8KA55"/>
<keyword evidence="2" id="KW-0547">Nucleotide-binding</keyword>
<dbReference type="PANTHER" id="PTHR11575">
    <property type="entry name" value="5'-NUCLEOTIDASE-RELATED"/>
    <property type="match status" value="1"/>
</dbReference>
<dbReference type="Proteomes" id="UP000198607">
    <property type="component" value="Unassembled WGS sequence"/>
</dbReference>
<name>A0A1G8KA55_9RHOO</name>
<dbReference type="InterPro" id="IPR029052">
    <property type="entry name" value="Metallo-depent_PP-like"/>
</dbReference>
<keyword evidence="6" id="KW-1185">Reference proteome</keyword>
<evidence type="ECO:0000256" key="2">
    <source>
        <dbReference type="RuleBase" id="RU362119"/>
    </source>
</evidence>
<feature type="domain" description="5'-Nucleotidase C-terminal" evidence="4">
    <location>
        <begin position="395"/>
        <end position="568"/>
    </location>
</feature>
<protein>
    <submittedName>
        <fullName evidence="5">5'-nucleotidase</fullName>
    </submittedName>
</protein>
<dbReference type="PANTHER" id="PTHR11575:SF24">
    <property type="entry name" value="5'-NUCLEOTIDASE"/>
    <property type="match status" value="1"/>
</dbReference>
<dbReference type="Gene3D" id="3.60.21.10">
    <property type="match status" value="1"/>
</dbReference>
<keyword evidence="2" id="KW-0378">Hydrolase</keyword>
<dbReference type="GO" id="GO:0030288">
    <property type="term" value="C:outer membrane-bounded periplasmic space"/>
    <property type="evidence" value="ECO:0007669"/>
    <property type="project" value="TreeGrafter"/>
</dbReference>
<accession>A0A1G8KA55</accession>
<dbReference type="GO" id="GO:0009166">
    <property type="term" value="P:nucleotide catabolic process"/>
    <property type="evidence" value="ECO:0007669"/>
    <property type="project" value="InterPro"/>
</dbReference>
<organism evidence="5 6">
    <name type="scientific">Propionivibrio dicarboxylicus</name>
    <dbReference type="NCBI Taxonomy" id="83767"/>
    <lineage>
        <taxon>Bacteria</taxon>
        <taxon>Pseudomonadati</taxon>
        <taxon>Pseudomonadota</taxon>
        <taxon>Betaproteobacteria</taxon>
        <taxon>Rhodocyclales</taxon>
        <taxon>Rhodocyclaceae</taxon>
        <taxon>Propionivibrio</taxon>
    </lineage>
</organism>
<reference evidence="5 6" key="1">
    <citation type="submission" date="2016-10" db="EMBL/GenBank/DDBJ databases">
        <authorList>
            <person name="de Groot N.N."/>
        </authorList>
    </citation>
    <scope>NUCLEOTIDE SEQUENCE [LARGE SCALE GENOMIC DNA]</scope>
    <source>
        <strain evidence="5 6">DSM 5885</strain>
    </source>
</reference>
<gene>
    <name evidence="5" type="ORF">SAMN05660652_03360</name>
</gene>
<sequence>MRSNGTLFRAAERDDMRWWRKRCGVVLSLLWALSLLVGCANEGAPRPASTVTVSLVGFNDFHGQLLPGNGSVPVARDGTDAVERVPAGGAAYLAALIKRLRAENPDNTLVVAAGDLIGASPLVSSLFHDEPTIEVLNRIGISVSSVGNHEFEKGRNELFRLQRGGCHPVSADGTQGVVGRDTCMTDGRFEGAKFTYLGANVIDRQSGRPLLPAYAVREIGGVRIGFVGVTLRETPATMPRKLVEGLDFADEVATINALVPTLLHDERVAFVVALLHQGGETTARAINDTACPGFSGAVLRIVDRLDPAVQVVMTGHTHEEYVCTRPDGRLMTQAGNYGRMATKIDLVVEPGSGRVLAKSARTHVAANRGAVKDDDVDGMVGRYAALTAERAQAIVGHLAAPLSRAANRTGERPLGNVLADAYLFGGQAGVPADQAAQIAFVNPGGIRAELSGDPVRGLDVSFGQLYAVHPFGNTLPTLSMTGEQLRRVLEQQWESPQPPSGNVLAVSAGFTYAWDAAQPIGAAPGQGRRVVPGSMRLHGVPIDPTVNYRVTVNSFLAHGGDNFSVFSEAATLAESERDLDVLMAYFRAQGVVQAPALDRIGRRN</sequence>
<evidence type="ECO:0000259" key="4">
    <source>
        <dbReference type="Pfam" id="PF02872"/>
    </source>
</evidence>
<dbReference type="InterPro" id="IPR004843">
    <property type="entry name" value="Calcineurin-like_PHP"/>
</dbReference>
<evidence type="ECO:0000313" key="5">
    <source>
        <dbReference type="EMBL" id="SDI40338.1"/>
    </source>
</evidence>
<dbReference type="GO" id="GO:0008768">
    <property type="term" value="F:UDP-sugar diphosphatase activity"/>
    <property type="evidence" value="ECO:0007669"/>
    <property type="project" value="TreeGrafter"/>
</dbReference>
<comment type="similarity">
    <text evidence="2">Belongs to the 5'-nucleotidase family.</text>
</comment>